<dbReference type="Proteomes" id="UP000005695">
    <property type="component" value="Unassembled WGS sequence"/>
</dbReference>
<comment type="caution">
    <text evidence="13">The sequence shown here is derived from an EMBL/GenBank/DDBJ whole genome shotgun (WGS) entry which is preliminary data.</text>
</comment>
<evidence type="ECO:0000256" key="2">
    <source>
        <dbReference type="ARBA" id="ARBA00022516"/>
    </source>
</evidence>
<evidence type="ECO:0000256" key="10">
    <source>
        <dbReference type="ARBA" id="ARBA00023317"/>
    </source>
</evidence>
<keyword evidence="6 11" id="KW-0865">Zymogen</keyword>
<feature type="active site" description="Schiff-base intermediate with substrate; via pyruvic acid" evidence="11">
    <location>
        <position position="183"/>
    </location>
</feature>
<protein>
    <recommendedName>
        <fullName evidence="11">Phosphatidylserine decarboxylase proenzyme</fullName>
        <ecNumber evidence="11">4.1.1.65</ecNumber>
    </recommendedName>
    <component>
        <recommendedName>
            <fullName evidence="11">Phosphatidylserine decarboxylase alpha chain</fullName>
        </recommendedName>
    </component>
    <component>
        <recommendedName>
            <fullName evidence="11">Phosphatidylserine decarboxylase beta chain</fullName>
        </recommendedName>
    </component>
</protein>
<accession>Q1K338</accession>
<keyword evidence="9 11" id="KW-1208">Phospholipid metabolism</keyword>
<comment type="pathway">
    <text evidence="11">Phospholipid metabolism; phosphatidylethanolamine biosynthesis; phosphatidylethanolamine from CDP-diacylglycerol: step 2/2.</text>
</comment>
<comment type="PTM">
    <text evidence="11">Is synthesized initially as an inactive proenzyme. Formation of the active enzyme involves a self-maturation process in which the active site pyruvoyl group is generated from an internal serine residue via an autocatalytic post-translational modification. Two non-identical subunits are generated from the proenzyme in this reaction, and the pyruvate is formed at the N-terminus of the alpha chain, which is derived from the carboxyl end of the proenzyme. The post-translation cleavage follows an unusual pathway, termed non-hydrolytic serinolysis, in which the side chain hydroxyl group of the serine supplies its oxygen atom to form the C-terminus of the beta chain, while the remainder of the serine residue undergoes an oxidative deamination to produce ammonia and the pyruvoyl prosthetic group on the alpha chain.</text>
</comment>
<evidence type="ECO:0000313" key="14">
    <source>
        <dbReference type="Proteomes" id="UP000005695"/>
    </source>
</evidence>
<evidence type="ECO:0000256" key="11">
    <source>
        <dbReference type="HAMAP-Rule" id="MF_00664"/>
    </source>
</evidence>
<feature type="site" description="Cleavage (non-hydrolytic); by autocatalysis" evidence="11">
    <location>
        <begin position="182"/>
        <end position="183"/>
    </location>
</feature>
<feature type="chain" id="PRO_5023242255" description="Phosphatidylserine decarboxylase alpha chain" evidence="11">
    <location>
        <begin position="183"/>
        <end position="214"/>
    </location>
</feature>
<dbReference type="NCBIfam" id="NF003678">
    <property type="entry name" value="PRK05305.1-2"/>
    <property type="match status" value="1"/>
</dbReference>
<dbReference type="GO" id="GO:0004609">
    <property type="term" value="F:phosphatidylserine decarboxylase activity"/>
    <property type="evidence" value="ECO:0007669"/>
    <property type="project" value="UniProtKB-UniRule"/>
</dbReference>
<comment type="catalytic activity">
    <reaction evidence="11">
        <text>a 1,2-diacyl-sn-glycero-3-phospho-L-serine + H(+) = a 1,2-diacyl-sn-glycero-3-phosphoethanolamine + CO2</text>
        <dbReference type="Rhea" id="RHEA:20828"/>
        <dbReference type="ChEBI" id="CHEBI:15378"/>
        <dbReference type="ChEBI" id="CHEBI:16526"/>
        <dbReference type="ChEBI" id="CHEBI:57262"/>
        <dbReference type="ChEBI" id="CHEBI:64612"/>
        <dbReference type="EC" id="4.1.1.65"/>
    </reaction>
</comment>
<evidence type="ECO:0000313" key="13">
    <source>
        <dbReference type="EMBL" id="EAT16693.1"/>
    </source>
</evidence>
<feature type="chain" id="PRO_5023242256" description="Phosphatidylserine decarboxylase beta chain" evidence="11">
    <location>
        <begin position="1"/>
        <end position="182"/>
    </location>
</feature>
<organism evidence="13 14">
    <name type="scientific">Desulfuromonas acetoxidans (strain DSM 684 / 11070)</name>
    <dbReference type="NCBI Taxonomy" id="281689"/>
    <lineage>
        <taxon>Bacteria</taxon>
        <taxon>Pseudomonadati</taxon>
        <taxon>Thermodesulfobacteriota</taxon>
        <taxon>Desulfuromonadia</taxon>
        <taxon>Desulfuromonadales</taxon>
        <taxon>Desulfuromonadaceae</taxon>
        <taxon>Desulfuromonas</taxon>
    </lineage>
</organism>
<comment type="subcellular location">
    <subcellularLocation>
        <location evidence="11">Cell membrane</location>
        <topology evidence="11">Peripheral membrane protein</topology>
    </subcellularLocation>
</comment>
<sequence length="214" mass="23637">MRNQNQPIAVEGYPFVGLFAFVTLVVALLDWSLITVLCLAVTLFSVYFFRNPDRTVPQGEGLVVAPADGKVVFADIVREERYCKDEVLKISIFMSLLDVHVNRVPCSGKVVDQFYNKGQFFNASLDKASLENEQAGMLVETTSGRKVVVVQIAGLIARRIVTYPVIGDVLECGQRFGLIRFGSRLDVYLPKDTVSELRIGDVCVGGETVIGQLQ</sequence>
<evidence type="ECO:0000256" key="1">
    <source>
        <dbReference type="ARBA" id="ARBA00022475"/>
    </source>
</evidence>
<dbReference type="InterPro" id="IPR003817">
    <property type="entry name" value="PS_Dcarbxylase"/>
</dbReference>
<reference evidence="13" key="2">
    <citation type="submission" date="2006-05" db="EMBL/GenBank/DDBJ databases">
        <title>Sequencing of the draft genome and assembly of Desulfuromonas acetoxidans DSM 684.</title>
        <authorList>
            <consortium name="US DOE Joint Genome Institute (JGI-PGF)"/>
            <person name="Copeland A."/>
            <person name="Lucas S."/>
            <person name="Lapidus A."/>
            <person name="Barry K."/>
            <person name="Detter J.C."/>
            <person name="Glavina del Rio T."/>
            <person name="Hammon N."/>
            <person name="Israni S."/>
            <person name="Dalin E."/>
            <person name="Tice H."/>
            <person name="Bruce D."/>
            <person name="Pitluck S."/>
            <person name="Richardson P."/>
        </authorList>
    </citation>
    <scope>NUCLEOTIDE SEQUENCE [LARGE SCALE GENOMIC DNA]</scope>
    <source>
        <strain evidence="13">DSM 684</strain>
    </source>
</reference>
<dbReference type="GO" id="GO:0006646">
    <property type="term" value="P:phosphatidylethanolamine biosynthetic process"/>
    <property type="evidence" value="ECO:0007669"/>
    <property type="project" value="UniProtKB-UniRule"/>
</dbReference>
<evidence type="ECO:0000256" key="4">
    <source>
        <dbReference type="ARBA" id="ARBA00023098"/>
    </source>
</evidence>
<evidence type="ECO:0000256" key="9">
    <source>
        <dbReference type="ARBA" id="ARBA00023264"/>
    </source>
</evidence>
<keyword evidence="2 11" id="KW-0444">Lipid biosynthesis</keyword>
<keyword evidence="12" id="KW-0812">Transmembrane</keyword>
<feature type="transmembrane region" description="Helical" evidence="12">
    <location>
        <begin position="15"/>
        <end position="48"/>
    </location>
</feature>
<evidence type="ECO:0000256" key="7">
    <source>
        <dbReference type="ARBA" id="ARBA00023209"/>
    </source>
</evidence>
<dbReference type="OrthoDB" id="9790893at2"/>
<gene>
    <name evidence="11" type="primary">psd</name>
    <name evidence="13" type="ORF">Dace_1944</name>
</gene>
<dbReference type="UniPathway" id="UPA00558">
    <property type="reaction ID" value="UER00616"/>
</dbReference>
<dbReference type="PANTHER" id="PTHR35809">
    <property type="entry name" value="ARCHAETIDYLSERINE DECARBOXYLASE PROENZYME-RELATED"/>
    <property type="match status" value="1"/>
</dbReference>
<evidence type="ECO:0000256" key="12">
    <source>
        <dbReference type="SAM" id="Phobius"/>
    </source>
</evidence>
<keyword evidence="10 11" id="KW-0670">Pyruvate</keyword>
<dbReference type="InterPro" id="IPR033175">
    <property type="entry name" value="PSD-A"/>
</dbReference>
<dbReference type="EMBL" id="AAEW02000003">
    <property type="protein sequence ID" value="EAT16693.1"/>
    <property type="molecule type" value="Genomic_DNA"/>
</dbReference>
<comment type="subunit">
    <text evidence="11">Heterodimer of a large membrane-associated beta subunit and a small pyruvoyl-containing alpha subunit.</text>
</comment>
<feature type="modified residue" description="Pyruvic acid (Ser); by autocatalysis" evidence="11">
    <location>
        <position position="183"/>
    </location>
</feature>
<name>Q1K338_DESA6</name>
<keyword evidence="3 11" id="KW-0210">Decarboxylase</keyword>
<comment type="cofactor">
    <cofactor evidence="11">
        <name>pyruvate</name>
        <dbReference type="ChEBI" id="CHEBI:15361"/>
    </cofactor>
    <text evidence="11">Binds 1 pyruvoyl group covalently per subunit.</text>
</comment>
<keyword evidence="14" id="KW-1185">Reference proteome</keyword>
<dbReference type="RefSeq" id="WP_005998087.1">
    <property type="nucleotide sequence ID" value="NZ_AAEW02000003.1"/>
</dbReference>
<dbReference type="PANTHER" id="PTHR35809:SF1">
    <property type="entry name" value="ARCHAETIDYLSERINE DECARBOXYLASE PROENZYME-RELATED"/>
    <property type="match status" value="1"/>
</dbReference>
<dbReference type="HAMAP" id="MF_00664">
    <property type="entry name" value="PS_decarb_PSD_A"/>
    <property type="match status" value="1"/>
</dbReference>
<keyword evidence="12" id="KW-1133">Transmembrane helix</keyword>
<keyword evidence="4 11" id="KW-0443">Lipid metabolism</keyword>
<evidence type="ECO:0000256" key="6">
    <source>
        <dbReference type="ARBA" id="ARBA00023145"/>
    </source>
</evidence>
<dbReference type="EC" id="4.1.1.65" evidence="11"/>
<reference evidence="13" key="1">
    <citation type="submission" date="2006-05" db="EMBL/GenBank/DDBJ databases">
        <title>Annotation of the draft genome assembly of Desulfuromonas acetoxidans DSM 684.</title>
        <authorList>
            <consortium name="US DOE Joint Genome Institute (JGI-ORNL)"/>
            <person name="Larimer F."/>
            <person name="Land M."/>
            <person name="Hauser L."/>
        </authorList>
    </citation>
    <scope>NUCLEOTIDE SEQUENCE [LARGE SCALE GENOMIC DNA]</scope>
    <source>
        <strain evidence="13">DSM 684</strain>
    </source>
</reference>
<evidence type="ECO:0000256" key="8">
    <source>
        <dbReference type="ARBA" id="ARBA00023239"/>
    </source>
</evidence>
<evidence type="ECO:0000256" key="3">
    <source>
        <dbReference type="ARBA" id="ARBA00022793"/>
    </source>
</evidence>
<keyword evidence="8 11" id="KW-0456">Lyase</keyword>
<keyword evidence="5 11" id="KW-0472">Membrane</keyword>
<dbReference type="NCBIfam" id="NF003685">
    <property type="entry name" value="PRK05305.2-5"/>
    <property type="match status" value="1"/>
</dbReference>
<keyword evidence="7 11" id="KW-0594">Phospholipid biosynthesis</keyword>
<dbReference type="GO" id="GO:0005886">
    <property type="term" value="C:plasma membrane"/>
    <property type="evidence" value="ECO:0007669"/>
    <property type="project" value="UniProtKB-SubCell"/>
</dbReference>
<comment type="similarity">
    <text evidence="11">Belongs to the phosphatidylserine decarboxylase family. PSD-A subfamily.</text>
</comment>
<comment type="function">
    <text evidence="11">Catalyzes the formation of phosphatidylethanolamine (PtdEtn) from phosphatidylserine (PtdSer).</text>
</comment>
<evidence type="ECO:0000256" key="5">
    <source>
        <dbReference type="ARBA" id="ARBA00023136"/>
    </source>
</evidence>
<dbReference type="Pfam" id="PF02666">
    <property type="entry name" value="PS_Dcarbxylase"/>
    <property type="match status" value="1"/>
</dbReference>
<proteinExistence type="inferred from homology"/>
<dbReference type="AlphaFoldDB" id="Q1K338"/>
<keyword evidence="1 11" id="KW-1003">Cell membrane</keyword>